<evidence type="ECO:0000256" key="3">
    <source>
        <dbReference type="ARBA" id="ARBA00022840"/>
    </source>
</evidence>
<evidence type="ECO:0000313" key="7">
    <source>
        <dbReference type="Proteomes" id="UP000192391"/>
    </source>
</evidence>
<feature type="domain" description="ABC transporter" evidence="5">
    <location>
        <begin position="5"/>
        <end position="239"/>
    </location>
</feature>
<keyword evidence="1" id="KW-0813">Transport</keyword>
<dbReference type="Gene3D" id="3.40.50.300">
    <property type="entry name" value="P-loop containing nucleotide triphosphate hydrolases"/>
    <property type="match status" value="1"/>
</dbReference>
<evidence type="ECO:0000256" key="4">
    <source>
        <dbReference type="ARBA" id="ARBA00022967"/>
    </source>
</evidence>
<dbReference type="RefSeq" id="WP_038352691.1">
    <property type="nucleotide sequence ID" value="NZ_CP019962.1"/>
</dbReference>
<evidence type="ECO:0000256" key="2">
    <source>
        <dbReference type="ARBA" id="ARBA00022741"/>
    </source>
</evidence>
<dbReference type="InterPro" id="IPR003439">
    <property type="entry name" value="ABC_transporter-like_ATP-bd"/>
</dbReference>
<name>A0AAC9QU92_EUBLI</name>
<dbReference type="InterPro" id="IPR017871">
    <property type="entry name" value="ABC_transporter-like_CS"/>
</dbReference>
<organism evidence="6 7">
    <name type="scientific">Eubacterium limosum</name>
    <dbReference type="NCBI Taxonomy" id="1736"/>
    <lineage>
        <taxon>Bacteria</taxon>
        <taxon>Bacillati</taxon>
        <taxon>Bacillota</taxon>
        <taxon>Clostridia</taxon>
        <taxon>Eubacteriales</taxon>
        <taxon>Eubacteriaceae</taxon>
        <taxon>Eubacterium</taxon>
    </lineage>
</organism>
<dbReference type="PANTHER" id="PTHR42794">
    <property type="entry name" value="HEMIN IMPORT ATP-BINDING PROTEIN HMUV"/>
    <property type="match status" value="1"/>
</dbReference>
<sequence>MNLSLSVKDLCFSIGQREILHDINLDFFSGEFVGLIGPNGSGKSTFLKCLNGINTFEGQVLVNGQSLHTFESKALAREISLMNQETSITFPFSCRDVVLMGRYPYSKTALTTPEKDAAAADQYMKKIGINHLRDQKINAISGGERQRVLLAKLLAQETGILLLDEPISSLDIKYQEETFGLLRELSQNGKLVICSVHDLHIAIKYCTRLVLLHHGQVMASGDCTAVIRPAFIHEAFEVNIQTYTNPVNGTLDFLIDEN</sequence>
<gene>
    <name evidence="6" type="ORF">B2M23_09715</name>
</gene>
<dbReference type="EMBL" id="CP019962">
    <property type="protein sequence ID" value="ARD65797.1"/>
    <property type="molecule type" value="Genomic_DNA"/>
</dbReference>
<dbReference type="SMART" id="SM00382">
    <property type="entry name" value="AAA"/>
    <property type="match status" value="1"/>
</dbReference>
<dbReference type="InterPro" id="IPR003593">
    <property type="entry name" value="AAA+_ATPase"/>
</dbReference>
<accession>A0AAC9QU92</accession>
<evidence type="ECO:0000313" key="6">
    <source>
        <dbReference type="EMBL" id="ARD65797.1"/>
    </source>
</evidence>
<dbReference type="GO" id="GO:0016887">
    <property type="term" value="F:ATP hydrolysis activity"/>
    <property type="evidence" value="ECO:0007669"/>
    <property type="project" value="InterPro"/>
</dbReference>
<protein>
    <recommendedName>
        <fullName evidence="5">ABC transporter domain-containing protein</fullName>
    </recommendedName>
</protein>
<dbReference type="Pfam" id="PF00005">
    <property type="entry name" value="ABC_tran"/>
    <property type="match status" value="1"/>
</dbReference>
<keyword evidence="3" id="KW-0067">ATP-binding</keyword>
<dbReference type="PANTHER" id="PTHR42794:SF1">
    <property type="entry name" value="HEMIN IMPORT ATP-BINDING PROTEIN HMUV"/>
    <property type="match status" value="1"/>
</dbReference>
<dbReference type="SUPFAM" id="SSF52540">
    <property type="entry name" value="P-loop containing nucleoside triphosphate hydrolases"/>
    <property type="match status" value="1"/>
</dbReference>
<dbReference type="PROSITE" id="PS00211">
    <property type="entry name" value="ABC_TRANSPORTER_1"/>
    <property type="match status" value="1"/>
</dbReference>
<reference evidence="7" key="1">
    <citation type="journal article" date="2017" name="Sci. Rep.">
        <title>Determination of the Genome and Primary Transcriptome of Syngas Fermenting Eubacterium limosum ATCC 8486.</title>
        <authorList>
            <person name="Song Y."/>
            <person name="Shin J."/>
            <person name="Jeong Y."/>
            <person name="Jin S."/>
            <person name="Lee J.K."/>
            <person name="Kim D.R."/>
            <person name="Kim S.C."/>
            <person name="Cho S."/>
            <person name="Cho B.K."/>
        </authorList>
    </citation>
    <scope>NUCLEOTIDE SEQUENCE [LARGE SCALE GENOMIC DNA]</scope>
    <source>
        <strain evidence="7">ATCC 8486</strain>
    </source>
</reference>
<dbReference type="Proteomes" id="UP000192391">
    <property type="component" value="Chromosome"/>
</dbReference>
<keyword evidence="4" id="KW-1278">Translocase</keyword>
<dbReference type="InterPro" id="IPR027417">
    <property type="entry name" value="P-loop_NTPase"/>
</dbReference>
<dbReference type="FunFam" id="3.40.50.300:FF:000134">
    <property type="entry name" value="Iron-enterobactin ABC transporter ATP-binding protein"/>
    <property type="match status" value="1"/>
</dbReference>
<evidence type="ECO:0000259" key="5">
    <source>
        <dbReference type="PROSITE" id="PS50893"/>
    </source>
</evidence>
<dbReference type="CDD" id="cd03214">
    <property type="entry name" value="ABC_Iron-Siderophores_B12_Hemin"/>
    <property type="match status" value="1"/>
</dbReference>
<keyword evidence="2" id="KW-0547">Nucleotide-binding</keyword>
<dbReference type="KEGG" id="elim:B2M23_09715"/>
<dbReference type="GO" id="GO:0005524">
    <property type="term" value="F:ATP binding"/>
    <property type="evidence" value="ECO:0007669"/>
    <property type="project" value="UniProtKB-KW"/>
</dbReference>
<dbReference type="PROSITE" id="PS50893">
    <property type="entry name" value="ABC_TRANSPORTER_2"/>
    <property type="match status" value="1"/>
</dbReference>
<proteinExistence type="predicted"/>
<dbReference type="AlphaFoldDB" id="A0AAC9QU92"/>
<evidence type="ECO:0000256" key="1">
    <source>
        <dbReference type="ARBA" id="ARBA00022448"/>
    </source>
</evidence>